<dbReference type="EMBL" id="JBHYPX010000027">
    <property type="protein sequence ID" value="MFE1353321.1"/>
    <property type="molecule type" value="Genomic_DNA"/>
</dbReference>
<feature type="transmembrane region" description="Helical" evidence="2">
    <location>
        <begin position="385"/>
        <end position="405"/>
    </location>
</feature>
<evidence type="ECO:0000256" key="1">
    <source>
        <dbReference type="SAM" id="MobiDB-lite"/>
    </source>
</evidence>
<name>A0ABW6GKQ7_9ACTN</name>
<evidence type="ECO:0000313" key="4">
    <source>
        <dbReference type="Proteomes" id="UP001599542"/>
    </source>
</evidence>
<feature type="transmembrane region" description="Helical" evidence="2">
    <location>
        <begin position="354"/>
        <end position="373"/>
    </location>
</feature>
<evidence type="ECO:0000313" key="3">
    <source>
        <dbReference type="EMBL" id="MFE1353321.1"/>
    </source>
</evidence>
<evidence type="ECO:0008006" key="5">
    <source>
        <dbReference type="Google" id="ProtNLM"/>
    </source>
</evidence>
<feature type="transmembrane region" description="Helical" evidence="2">
    <location>
        <begin position="425"/>
        <end position="450"/>
    </location>
</feature>
<comment type="caution">
    <text evidence="3">The sequence shown here is derived from an EMBL/GenBank/DDBJ whole genome shotgun (WGS) entry which is preliminary data.</text>
</comment>
<protein>
    <recommendedName>
        <fullName evidence="5">Zinc ribbon domain-containing protein</fullName>
    </recommendedName>
</protein>
<organism evidence="3 4">
    <name type="scientific">Kitasatospora phosalacinea</name>
    <dbReference type="NCBI Taxonomy" id="2065"/>
    <lineage>
        <taxon>Bacteria</taxon>
        <taxon>Bacillati</taxon>
        <taxon>Actinomycetota</taxon>
        <taxon>Actinomycetes</taxon>
        <taxon>Kitasatosporales</taxon>
        <taxon>Streptomycetaceae</taxon>
        <taxon>Kitasatospora</taxon>
    </lineage>
</organism>
<feature type="transmembrane region" description="Helical" evidence="2">
    <location>
        <begin position="232"/>
        <end position="257"/>
    </location>
</feature>
<gene>
    <name evidence="3" type="ORF">ACFW6T_15180</name>
</gene>
<keyword evidence="2" id="KW-1133">Transmembrane helix</keyword>
<accession>A0ABW6GKQ7</accession>
<proteinExistence type="predicted"/>
<keyword evidence="2" id="KW-0472">Membrane</keyword>
<feature type="transmembrane region" description="Helical" evidence="2">
    <location>
        <begin position="189"/>
        <end position="207"/>
    </location>
</feature>
<feature type="region of interest" description="Disordered" evidence="1">
    <location>
        <begin position="516"/>
        <end position="535"/>
    </location>
</feature>
<reference evidence="3 4" key="1">
    <citation type="submission" date="2024-09" db="EMBL/GenBank/DDBJ databases">
        <title>The Natural Products Discovery Center: Release of the First 8490 Sequenced Strains for Exploring Actinobacteria Biosynthetic Diversity.</title>
        <authorList>
            <person name="Kalkreuter E."/>
            <person name="Kautsar S.A."/>
            <person name="Yang D."/>
            <person name="Bader C.D."/>
            <person name="Teijaro C.N."/>
            <person name="Fluegel L."/>
            <person name="Davis C.M."/>
            <person name="Simpson J.R."/>
            <person name="Lauterbach L."/>
            <person name="Steele A.D."/>
            <person name="Gui C."/>
            <person name="Meng S."/>
            <person name="Li G."/>
            <person name="Viehrig K."/>
            <person name="Ye F."/>
            <person name="Su P."/>
            <person name="Kiefer A.F."/>
            <person name="Nichols A."/>
            <person name="Cepeda A.J."/>
            <person name="Yan W."/>
            <person name="Fan B."/>
            <person name="Jiang Y."/>
            <person name="Adhikari A."/>
            <person name="Zheng C.-J."/>
            <person name="Schuster L."/>
            <person name="Cowan T.M."/>
            <person name="Smanski M.J."/>
            <person name="Chevrette M.G."/>
            <person name="De Carvalho L.P.S."/>
            <person name="Shen B."/>
        </authorList>
    </citation>
    <scope>NUCLEOTIDE SEQUENCE [LARGE SCALE GENOMIC DNA]</scope>
    <source>
        <strain evidence="3 4">NPDC058753</strain>
    </source>
</reference>
<dbReference type="RefSeq" id="WP_380326844.1">
    <property type="nucleotide sequence ID" value="NZ_JBHYPW010000035.1"/>
</dbReference>
<dbReference type="Proteomes" id="UP001599542">
    <property type="component" value="Unassembled WGS sequence"/>
</dbReference>
<evidence type="ECO:0000256" key="2">
    <source>
        <dbReference type="SAM" id="Phobius"/>
    </source>
</evidence>
<sequence length="535" mass="54386">MPICPSCGAASAAPAATCANCGRPLSAPAIGDVIEGAASAGTGPSPWGAGRVHHTRETPLLSRGWLTAGRVLIAPTALLVLAAVIGAAGQDGSEPSAAALGWSTEGFQTWLTLALTAFGAPLTSRVDYAGGTEFADGGDAASTSTTHLVMYLVTFGWLLLLWAGLRLAGRARRRAGAAEPTARAAALQALRTGALSGAVALLLGWLAGHETDLGSGLGPDDDLSMTMQSGTALLPLTVTAALAAAALVLAVDGAAALRAEAARRGWLGSLLLAWQHASRVIGGLLVLLTAVALVVRLSSDEVFPEEGSGPLGMVTNDGLQLYGIGSGASALGTGTFGLYPSAFSLFDLDGRSSGWWFAALPVLAAALALGWSAHRGRLFHRDRAVLAGLYAVLTAALLLGTSMWYDSSRAAPSGKEMTNTIDLTGWSVVSVLLSALCWGAFGALVVPAVLDALRRTRVPLAPPRPAVPPVPAVPPQPGALPLVRPVLPGQAGADLLEKAPYGSVELVVDEQPPAPAVVLGEDEDPHAAFRRPAAD</sequence>
<feature type="transmembrane region" description="Helical" evidence="2">
    <location>
        <begin position="71"/>
        <end position="89"/>
    </location>
</feature>
<keyword evidence="2" id="KW-0812">Transmembrane</keyword>
<keyword evidence="4" id="KW-1185">Reference proteome</keyword>
<feature type="transmembrane region" description="Helical" evidence="2">
    <location>
        <begin position="148"/>
        <end position="168"/>
    </location>
</feature>